<feature type="compositionally biased region" description="Basic and acidic residues" evidence="8">
    <location>
        <begin position="370"/>
        <end position="382"/>
    </location>
</feature>
<evidence type="ECO:0000313" key="10">
    <source>
        <dbReference type="EMBL" id="KAG1307369.1"/>
    </source>
</evidence>
<dbReference type="CDD" id="cd16536">
    <property type="entry name" value="RING-HC_RNF10"/>
    <property type="match status" value="1"/>
</dbReference>
<evidence type="ECO:0000256" key="3">
    <source>
        <dbReference type="ARBA" id="ARBA00022723"/>
    </source>
</evidence>
<dbReference type="PROSITE" id="PS00518">
    <property type="entry name" value="ZF_RING_1"/>
    <property type="match status" value="1"/>
</dbReference>
<evidence type="ECO:0000256" key="2">
    <source>
        <dbReference type="ARBA" id="ARBA00022490"/>
    </source>
</evidence>
<accession>A0A9P7BR51</accession>
<evidence type="ECO:0000256" key="7">
    <source>
        <dbReference type="SAM" id="Coils"/>
    </source>
</evidence>
<dbReference type="GO" id="GO:0000976">
    <property type="term" value="F:transcription cis-regulatory region binding"/>
    <property type="evidence" value="ECO:0007669"/>
    <property type="project" value="TreeGrafter"/>
</dbReference>
<dbReference type="EMBL" id="JAANQT010000959">
    <property type="protein sequence ID" value="KAG1307369.1"/>
    <property type="molecule type" value="Genomic_DNA"/>
</dbReference>
<dbReference type="AlphaFoldDB" id="A0A9P7BR51"/>
<dbReference type="PANTHER" id="PTHR12983:SF9">
    <property type="entry name" value="E3 UBIQUITIN-PROTEIN LIGASE RNF10"/>
    <property type="match status" value="1"/>
</dbReference>
<dbReference type="GO" id="GO:0045944">
    <property type="term" value="P:positive regulation of transcription by RNA polymerase II"/>
    <property type="evidence" value="ECO:0007669"/>
    <property type="project" value="TreeGrafter"/>
</dbReference>
<dbReference type="GO" id="GO:0008270">
    <property type="term" value="F:zinc ion binding"/>
    <property type="evidence" value="ECO:0007669"/>
    <property type="project" value="UniProtKB-KW"/>
</dbReference>
<reference evidence="10" key="1">
    <citation type="journal article" date="2020" name="Microb. Genom.">
        <title>Genetic diversity of clinical and environmental Mucorales isolates obtained from an investigation of mucormycosis cases among solid organ transplant recipients.</title>
        <authorList>
            <person name="Nguyen M.H."/>
            <person name="Kaul D."/>
            <person name="Muto C."/>
            <person name="Cheng S.J."/>
            <person name="Richter R.A."/>
            <person name="Bruno V.M."/>
            <person name="Liu G."/>
            <person name="Beyhan S."/>
            <person name="Sundermann A.J."/>
            <person name="Mounaud S."/>
            <person name="Pasculle A.W."/>
            <person name="Nierman W.C."/>
            <person name="Driscoll E."/>
            <person name="Cumbie R."/>
            <person name="Clancy C.J."/>
            <person name="Dupont C.L."/>
        </authorList>
    </citation>
    <scope>NUCLEOTIDE SEQUENCE</scope>
    <source>
        <strain evidence="10">GL11</strain>
    </source>
</reference>
<dbReference type="Proteomes" id="UP000716291">
    <property type="component" value="Unassembled WGS sequence"/>
</dbReference>
<dbReference type="SUPFAM" id="SSF57850">
    <property type="entry name" value="RING/U-box"/>
    <property type="match status" value="1"/>
</dbReference>
<feature type="domain" description="RING-type" evidence="9">
    <location>
        <begin position="37"/>
        <end position="78"/>
    </location>
</feature>
<proteinExistence type="predicted"/>
<dbReference type="InterPro" id="IPR001841">
    <property type="entry name" value="Znf_RING"/>
</dbReference>
<evidence type="ECO:0000256" key="5">
    <source>
        <dbReference type="ARBA" id="ARBA00022833"/>
    </source>
</evidence>
<dbReference type="InterPro" id="IPR018957">
    <property type="entry name" value="Znf_C3HC4_RING-type"/>
</dbReference>
<evidence type="ECO:0000313" key="11">
    <source>
        <dbReference type="Proteomes" id="UP000716291"/>
    </source>
</evidence>
<comment type="caution">
    <text evidence="10">The sequence shown here is derived from an EMBL/GenBank/DDBJ whole genome shotgun (WGS) entry which is preliminary data.</text>
</comment>
<evidence type="ECO:0000256" key="1">
    <source>
        <dbReference type="ARBA" id="ARBA00004496"/>
    </source>
</evidence>
<keyword evidence="2" id="KW-0963">Cytoplasm</keyword>
<dbReference type="InterPro" id="IPR017907">
    <property type="entry name" value="Znf_RING_CS"/>
</dbReference>
<evidence type="ECO:0000256" key="4">
    <source>
        <dbReference type="ARBA" id="ARBA00022771"/>
    </source>
</evidence>
<gene>
    <name evidence="10" type="ORF">G6F64_006871</name>
</gene>
<feature type="region of interest" description="Disordered" evidence="8">
    <location>
        <begin position="363"/>
        <end position="396"/>
    </location>
</feature>
<comment type="subcellular location">
    <subcellularLocation>
        <location evidence="1">Cytoplasm</location>
    </subcellularLocation>
</comment>
<dbReference type="InterPro" id="IPR013083">
    <property type="entry name" value="Znf_RING/FYVE/PHD"/>
</dbReference>
<dbReference type="PANTHER" id="PTHR12983">
    <property type="entry name" value="RING FINGER 10 FAMILY MEMBER"/>
    <property type="match status" value="1"/>
</dbReference>
<protein>
    <recommendedName>
        <fullName evidence="9">RING-type domain-containing protein</fullName>
    </recommendedName>
</protein>
<keyword evidence="7" id="KW-0175">Coiled coil</keyword>
<keyword evidence="5" id="KW-0862">Zinc</keyword>
<dbReference type="Pfam" id="PF00097">
    <property type="entry name" value="zf-C3HC4"/>
    <property type="match status" value="1"/>
</dbReference>
<dbReference type="PROSITE" id="PS50089">
    <property type="entry name" value="ZF_RING_2"/>
    <property type="match status" value="1"/>
</dbReference>
<name>A0A9P7BR51_RHIOR</name>
<keyword evidence="3" id="KW-0479">Metal-binding</keyword>
<sequence>MLNPTGNYFYQLIDPDICFDWDTIEKVLVSSSEVEACSICLYPPVAGRVTRCGHVFCLPCILHHLESSEKSWQKCPVCCDPICEKDIKPIKITAGYSIKEGDLINLVLVQRAHQSALAFPISETWPLPENVVSNYIKPDISFIPWSSTPFAQSFARFMLASPDYLLSEYDRDCKELEEALLNATDRESAEEIRFIKKSKDRVDEERKRAECQKTEEITLALSTLDIMFEAIVKYNKKHKNTQHPQKQDGNDCLQKLGEKENNKKHQQHNSPNDFYFYQKEDGQHVYLDPLDVRILKHEFGKYDQFPHCLQAQVIGVQESTLDECLRRKNKYLNHVPLNCDVTFVEIDLKNIVSSKTLQAFSSELNARSKRREDKENQIESMRKQQPTCIEGGVTPDINHQLNNREEQLTQNKFS</sequence>
<evidence type="ECO:0000256" key="6">
    <source>
        <dbReference type="PROSITE-ProRule" id="PRU00175"/>
    </source>
</evidence>
<keyword evidence="4 6" id="KW-0863">Zinc-finger</keyword>
<evidence type="ECO:0000256" key="8">
    <source>
        <dbReference type="SAM" id="MobiDB-lite"/>
    </source>
</evidence>
<dbReference type="OrthoDB" id="302966at2759"/>
<dbReference type="InterPro" id="IPR039739">
    <property type="entry name" value="MAG2/RNF10"/>
</dbReference>
<organism evidence="10 11">
    <name type="scientific">Rhizopus oryzae</name>
    <name type="common">Mucormycosis agent</name>
    <name type="synonym">Rhizopus arrhizus var. delemar</name>
    <dbReference type="NCBI Taxonomy" id="64495"/>
    <lineage>
        <taxon>Eukaryota</taxon>
        <taxon>Fungi</taxon>
        <taxon>Fungi incertae sedis</taxon>
        <taxon>Mucoromycota</taxon>
        <taxon>Mucoromycotina</taxon>
        <taxon>Mucoromycetes</taxon>
        <taxon>Mucorales</taxon>
        <taxon>Mucorineae</taxon>
        <taxon>Rhizopodaceae</taxon>
        <taxon>Rhizopus</taxon>
    </lineage>
</organism>
<dbReference type="Gene3D" id="3.30.40.10">
    <property type="entry name" value="Zinc/RING finger domain, C3HC4 (zinc finger)"/>
    <property type="match status" value="1"/>
</dbReference>
<feature type="coiled-coil region" evidence="7">
    <location>
        <begin position="166"/>
        <end position="215"/>
    </location>
</feature>
<dbReference type="SMART" id="SM00184">
    <property type="entry name" value="RING"/>
    <property type="match status" value="1"/>
</dbReference>
<evidence type="ECO:0000259" key="9">
    <source>
        <dbReference type="PROSITE" id="PS50089"/>
    </source>
</evidence>
<dbReference type="GO" id="GO:0005737">
    <property type="term" value="C:cytoplasm"/>
    <property type="evidence" value="ECO:0007669"/>
    <property type="project" value="UniProtKB-SubCell"/>
</dbReference>
<keyword evidence="11" id="KW-1185">Reference proteome</keyword>